<dbReference type="GO" id="GO:0015031">
    <property type="term" value="P:protein transport"/>
    <property type="evidence" value="ECO:0007669"/>
    <property type="project" value="UniProtKB-UniRule"/>
</dbReference>
<evidence type="ECO:0000256" key="8">
    <source>
        <dbReference type="ARBA" id="ARBA00023235"/>
    </source>
</evidence>
<keyword evidence="12" id="KW-0963">Cytoplasm</keyword>
<dbReference type="Gene3D" id="3.30.70.1050">
    <property type="entry name" value="Trigger factor ribosome-binding domain"/>
    <property type="match status" value="1"/>
</dbReference>
<keyword evidence="6 12" id="KW-0697">Rotamase</keyword>
<dbReference type="InterPro" id="IPR005215">
    <property type="entry name" value="Trig_fac"/>
</dbReference>
<dbReference type="InterPro" id="IPR037041">
    <property type="entry name" value="Trigger_fac_C_sf"/>
</dbReference>
<evidence type="ECO:0000256" key="14">
    <source>
        <dbReference type="RuleBase" id="RU003914"/>
    </source>
</evidence>
<dbReference type="Pfam" id="PF00254">
    <property type="entry name" value="FKBP_C"/>
    <property type="match status" value="1"/>
</dbReference>
<evidence type="ECO:0000313" key="18">
    <source>
        <dbReference type="Proteomes" id="UP000184476"/>
    </source>
</evidence>
<dbReference type="SUPFAM" id="SSF102735">
    <property type="entry name" value="Trigger factor ribosome-binding domain"/>
    <property type="match status" value="1"/>
</dbReference>
<dbReference type="RefSeq" id="WP_073151920.1">
    <property type="nucleotide sequence ID" value="NZ_FQVL01000001.1"/>
</dbReference>
<dbReference type="Proteomes" id="UP000184476">
    <property type="component" value="Unassembled WGS sequence"/>
</dbReference>
<evidence type="ECO:0000256" key="1">
    <source>
        <dbReference type="ARBA" id="ARBA00000971"/>
    </source>
</evidence>
<evidence type="ECO:0000313" key="17">
    <source>
        <dbReference type="EMBL" id="SHE48437.1"/>
    </source>
</evidence>
<dbReference type="Pfam" id="PF05697">
    <property type="entry name" value="Trigger_N"/>
    <property type="match status" value="1"/>
</dbReference>
<dbReference type="SUPFAM" id="SSF109998">
    <property type="entry name" value="Triger factor/SurA peptide-binding domain-like"/>
    <property type="match status" value="1"/>
</dbReference>
<evidence type="ECO:0000256" key="4">
    <source>
        <dbReference type="ARBA" id="ARBA00016902"/>
    </source>
</evidence>
<gene>
    <name evidence="12" type="primary">tig</name>
    <name evidence="17" type="ORF">SAMN05444392_101664</name>
</gene>
<accession>A0A1M4TVU7</accession>
<evidence type="ECO:0000256" key="9">
    <source>
        <dbReference type="ARBA" id="ARBA00023306"/>
    </source>
</evidence>
<evidence type="ECO:0000256" key="2">
    <source>
        <dbReference type="ARBA" id="ARBA00005464"/>
    </source>
</evidence>
<dbReference type="PROSITE" id="PS50059">
    <property type="entry name" value="FKBP_PPIASE"/>
    <property type="match status" value="1"/>
</dbReference>
<dbReference type="InterPro" id="IPR046357">
    <property type="entry name" value="PPIase_dom_sf"/>
</dbReference>
<comment type="catalytic activity">
    <reaction evidence="1 12 13">
        <text>[protein]-peptidylproline (omega=180) = [protein]-peptidylproline (omega=0)</text>
        <dbReference type="Rhea" id="RHEA:16237"/>
        <dbReference type="Rhea" id="RHEA-COMP:10747"/>
        <dbReference type="Rhea" id="RHEA-COMP:10748"/>
        <dbReference type="ChEBI" id="CHEBI:83833"/>
        <dbReference type="ChEBI" id="CHEBI:83834"/>
        <dbReference type="EC" id="5.2.1.8"/>
    </reaction>
</comment>
<dbReference type="STRING" id="112248.SAMN05444392_101664"/>
<comment type="similarity">
    <text evidence="2 12 14">Belongs to the FKBP-type PPIase family. Tig subfamily.</text>
</comment>
<comment type="domain">
    <text evidence="12">Consists of 3 domains; the N-terminus binds the ribosome, the middle domain has PPIase activity, while the C-terminus has intrinsic chaperone activity on its own.</text>
</comment>
<dbReference type="GO" id="GO:0043022">
    <property type="term" value="F:ribosome binding"/>
    <property type="evidence" value="ECO:0007669"/>
    <property type="project" value="TreeGrafter"/>
</dbReference>
<dbReference type="GO" id="GO:0003755">
    <property type="term" value="F:peptidyl-prolyl cis-trans isomerase activity"/>
    <property type="evidence" value="ECO:0007669"/>
    <property type="project" value="UniProtKB-UniRule"/>
</dbReference>
<dbReference type="InterPro" id="IPR001179">
    <property type="entry name" value="PPIase_FKBP_dom"/>
</dbReference>
<dbReference type="HAMAP" id="MF_00303">
    <property type="entry name" value="Trigger_factor_Tig"/>
    <property type="match status" value="1"/>
</dbReference>
<dbReference type="InterPro" id="IPR027304">
    <property type="entry name" value="Trigger_fact/SurA_dom_sf"/>
</dbReference>
<organism evidence="17 18">
    <name type="scientific">Seinonella peptonophila</name>
    <dbReference type="NCBI Taxonomy" id="112248"/>
    <lineage>
        <taxon>Bacteria</taxon>
        <taxon>Bacillati</taxon>
        <taxon>Bacillota</taxon>
        <taxon>Bacilli</taxon>
        <taxon>Bacillales</taxon>
        <taxon>Thermoactinomycetaceae</taxon>
        <taxon>Seinonella</taxon>
    </lineage>
</organism>
<keyword evidence="7 12" id="KW-0143">Chaperone</keyword>
<dbReference type="GO" id="GO:0044183">
    <property type="term" value="F:protein folding chaperone"/>
    <property type="evidence" value="ECO:0007669"/>
    <property type="project" value="TreeGrafter"/>
</dbReference>
<keyword evidence="8 12" id="KW-0413">Isomerase</keyword>
<comment type="subcellular location">
    <subcellularLocation>
        <location evidence="12">Cytoplasm</location>
    </subcellularLocation>
    <text evidence="12">About half TF is bound to the ribosome near the polypeptide exit tunnel while the other half is free in the cytoplasm.</text>
</comment>
<dbReference type="Gene3D" id="1.10.3120.10">
    <property type="entry name" value="Trigger factor, C-terminal domain"/>
    <property type="match status" value="2"/>
</dbReference>
<feature type="coiled-coil region" evidence="15">
    <location>
        <begin position="368"/>
        <end position="402"/>
    </location>
</feature>
<dbReference type="Pfam" id="PF05698">
    <property type="entry name" value="Trigger_C"/>
    <property type="match status" value="1"/>
</dbReference>
<dbReference type="AlphaFoldDB" id="A0A1M4TVU7"/>
<dbReference type="Gene3D" id="3.10.50.40">
    <property type="match status" value="1"/>
</dbReference>
<dbReference type="FunFam" id="3.10.50.40:FF:000001">
    <property type="entry name" value="Trigger factor"/>
    <property type="match status" value="1"/>
</dbReference>
<dbReference type="OrthoDB" id="9767721at2"/>
<proteinExistence type="inferred from homology"/>
<name>A0A1M4TVU7_9BACL</name>
<evidence type="ECO:0000256" key="7">
    <source>
        <dbReference type="ARBA" id="ARBA00023186"/>
    </source>
</evidence>
<evidence type="ECO:0000256" key="10">
    <source>
        <dbReference type="ARBA" id="ARBA00024849"/>
    </source>
</evidence>
<dbReference type="GO" id="GO:0043335">
    <property type="term" value="P:protein unfolding"/>
    <property type="evidence" value="ECO:0007669"/>
    <property type="project" value="TreeGrafter"/>
</dbReference>
<keyword evidence="18" id="KW-1185">Reference proteome</keyword>
<dbReference type="GO" id="GO:0005737">
    <property type="term" value="C:cytoplasm"/>
    <property type="evidence" value="ECO:0007669"/>
    <property type="project" value="UniProtKB-SubCell"/>
</dbReference>
<dbReference type="PANTHER" id="PTHR30560">
    <property type="entry name" value="TRIGGER FACTOR CHAPERONE AND PEPTIDYL-PROLYL CIS/TRANS ISOMERASE"/>
    <property type="match status" value="1"/>
</dbReference>
<evidence type="ECO:0000256" key="6">
    <source>
        <dbReference type="ARBA" id="ARBA00023110"/>
    </source>
</evidence>
<keyword evidence="15" id="KW-0175">Coiled coil</keyword>
<comment type="function">
    <text evidence="10 12">Involved in protein export. Acts as a chaperone by maintaining the newly synthesized protein in an open conformation. Functions as a peptidyl-prolyl cis-trans isomerase.</text>
</comment>
<dbReference type="GO" id="GO:0051083">
    <property type="term" value="P:'de novo' cotranslational protein folding"/>
    <property type="evidence" value="ECO:0007669"/>
    <property type="project" value="TreeGrafter"/>
</dbReference>
<evidence type="ECO:0000259" key="16">
    <source>
        <dbReference type="PROSITE" id="PS50059"/>
    </source>
</evidence>
<evidence type="ECO:0000256" key="3">
    <source>
        <dbReference type="ARBA" id="ARBA00013194"/>
    </source>
</evidence>
<dbReference type="PIRSF" id="PIRSF003095">
    <property type="entry name" value="Trigger_factor"/>
    <property type="match status" value="1"/>
</dbReference>
<sequence>MKASWEKTEKNRGVLTVETDIESVANALDQAFKKVVKQVNVPGFRKGKVPRPIFERRFGVEALYQDAVDILLPKAYEEAIDETGIVPVDQPEIDIEQIEKGKAFIFQATVTVKPEVTLGEYKNLEVPEKDFSVSDEDVEKDLEKMQKQQGELVAIEEGAVENSDRIIFDFEGFIDGETFEGGSAERYNLEIGSGTFIPGFEEQLIGLEIGGERDVNVVFPEDYNAANLAGKEALFKVKLHEIKRLELPELDDEFAQDVSEFDTLGELKVDIRNRLEENAKKQQEEYTRNELVQVASENAEVEIPQVMIDNEADQRLHQFEHQLSYQGMNLDIYTQFTGQSRDDLKKQFIEEAEKQVRSNLVLEAIGKAEKIEVSEQEIEDEIDRMAKEMSREVDEIKKLLEAQGGTEPLKEQLLIKKTIDLLVLSSKNTA</sequence>
<dbReference type="InterPro" id="IPR008881">
    <property type="entry name" value="Trigger_fac_ribosome-bd_bac"/>
</dbReference>
<evidence type="ECO:0000256" key="5">
    <source>
        <dbReference type="ARBA" id="ARBA00022618"/>
    </source>
</evidence>
<dbReference type="InterPro" id="IPR036611">
    <property type="entry name" value="Trigger_fac_ribosome-bd_sf"/>
</dbReference>
<feature type="domain" description="PPIase FKBP-type" evidence="16">
    <location>
        <begin position="163"/>
        <end position="248"/>
    </location>
</feature>
<dbReference type="PANTHER" id="PTHR30560:SF3">
    <property type="entry name" value="TRIGGER FACTOR-LIKE PROTEIN TIG, CHLOROPLASTIC"/>
    <property type="match status" value="1"/>
</dbReference>
<dbReference type="EMBL" id="FQVL01000001">
    <property type="protein sequence ID" value="SHE48437.1"/>
    <property type="molecule type" value="Genomic_DNA"/>
</dbReference>
<dbReference type="InterPro" id="IPR008880">
    <property type="entry name" value="Trigger_fac_C"/>
</dbReference>
<reference evidence="17 18" key="1">
    <citation type="submission" date="2016-11" db="EMBL/GenBank/DDBJ databases">
        <authorList>
            <person name="Jaros S."/>
            <person name="Januszkiewicz K."/>
            <person name="Wedrychowicz H."/>
        </authorList>
    </citation>
    <scope>NUCLEOTIDE SEQUENCE [LARGE SCALE GENOMIC DNA]</scope>
    <source>
        <strain evidence="17 18">DSM 44666</strain>
    </source>
</reference>
<dbReference type="NCBIfam" id="TIGR00115">
    <property type="entry name" value="tig"/>
    <property type="match status" value="1"/>
</dbReference>
<protein>
    <recommendedName>
        <fullName evidence="4 12">Trigger factor</fullName>
        <shortName evidence="12">TF</shortName>
        <ecNumber evidence="3 12">5.2.1.8</ecNumber>
    </recommendedName>
    <alternativeName>
        <fullName evidence="11 12">PPIase</fullName>
    </alternativeName>
</protein>
<dbReference type="SUPFAM" id="SSF54534">
    <property type="entry name" value="FKBP-like"/>
    <property type="match status" value="1"/>
</dbReference>
<dbReference type="EC" id="5.2.1.8" evidence="3 12"/>
<evidence type="ECO:0000256" key="13">
    <source>
        <dbReference type="PROSITE-ProRule" id="PRU00277"/>
    </source>
</evidence>
<evidence type="ECO:0000256" key="12">
    <source>
        <dbReference type="HAMAP-Rule" id="MF_00303"/>
    </source>
</evidence>
<evidence type="ECO:0000256" key="11">
    <source>
        <dbReference type="ARBA" id="ARBA00029986"/>
    </source>
</evidence>
<keyword evidence="9 12" id="KW-0131">Cell cycle</keyword>
<dbReference type="GO" id="GO:0051301">
    <property type="term" value="P:cell division"/>
    <property type="evidence" value="ECO:0007669"/>
    <property type="project" value="UniProtKB-KW"/>
</dbReference>
<evidence type="ECO:0000256" key="15">
    <source>
        <dbReference type="SAM" id="Coils"/>
    </source>
</evidence>
<keyword evidence="5 12" id="KW-0132">Cell division</keyword>